<proteinExistence type="predicted"/>
<evidence type="ECO:0000313" key="2">
    <source>
        <dbReference type="Proteomes" id="UP001317822"/>
    </source>
</evidence>
<dbReference type="Proteomes" id="UP001317822">
    <property type="component" value="Chromosome"/>
</dbReference>
<dbReference type="RefSeq" id="WP_281779436.1">
    <property type="nucleotide sequence ID" value="NZ_AP027041.1"/>
</dbReference>
<sequence>MPTINRTLLLKRVVQVDGIRFPAIEALALHESMDRVFEAANSVWDRHYPKREQATPGRRCVFFERVERRGTAVLFNAYAYLARHTPDQAVIDDVRARVSADPIVDEHGTHKEIVERFAIIVLGETMIIESARVSGSAHLALAAMRDLIRRHDAPRHPNMKLEDAPSLDFQRMARLHRGVASVTARLHVGFTAEPNTFGDAMEAIVARKGFERAKVTTTIEASENDQLDPTRVEEMLDESESGTGLSGITIRFRDGASLGELSSYREKLPIQVQQVRPGVPVVTEIETAMVDYLRALATPDEDNFQLITQTGMFT</sequence>
<protein>
    <submittedName>
        <fullName evidence="1">Uncharacterized protein</fullName>
    </submittedName>
</protein>
<gene>
    <name evidence="1" type="ORF">LA521A_27100</name>
</gene>
<reference evidence="1 2" key="1">
    <citation type="journal article" date="2023" name="Int. J. Syst. Evol. Microbiol.">
        <title>Physiological and genomic analyses of cobalamin (vitamin B12)-auxotrophy of Lysobacter auxotrophicus sp. nov., a methionine-auxotrophic chitinolytic bacterium isolated from chitin-treated soil.</title>
        <authorList>
            <person name="Saito A."/>
            <person name="Dohra H."/>
            <person name="Hamada M."/>
            <person name="Moriuchi R."/>
            <person name="Kotsuchibashi Y."/>
            <person name="Mori K."/>
        </authorList>
    </citation>
    <scope>NUCLEOTIDE SEQUENCE [LARGE SCALE GENOMIC DNA]</scope>
    <source>
        <strain evidence="1 2">5-21a</strain>
    </source>
</reference>
<keyword evidence="2" id="KW-1185">Reference proteome</keyword>
<name>A0ABM8DFZ8_9GAMM</name>
<accession>A0ABM8DFZ8</accession>
<evidence type="ECO:0000313" key="1">
    <source>
        <dbReference type="EMBL" id="BDU17509.1"/>
    </source>
</evidence>
<organism evidence="1 2">
    <name type="scientific">Lysobacter auxotrophicus</name>
    <dbReference type="NCBI Taxonomy" id="2992573"/>
    <lineage>
        <taxon>Bacteria</taxon>
        <taxon>Pseudomonadati</taxon>
        <taxon>Pseudomonadota</taxon>
        <taxon>Gammaproteobacteria</taxon>
        <taxon>Lysobacterales</taxon>
        <taxon>Lysobacteraceae</taxon>
        <taxon>Lysobacter</taxon>
    </lineage>
</organism>
<dbReference type="EMBL" id="AP027041">
    <property type="protein sequence ID" value="BDU17509.1"/>
    <property type="molecule type" value="Genomic_DNA"/>
</dbReference>